<keyword evidence="4" id="KW-0472">Membrane</keyword>
<dbReference type="SUPFAM" id="SSF50044">
    <property type="entry name" value="SH3-domain"/>
    <property type="match status" value="1"/>
</dbReference>
<dbReference type="PROSITE" id="PS50002">
    <property type="entry name" value="SH3"/>
    <property type="match status" value="1"/>
</dbReference>
<dbReference type="EMBL" id="KQ965748">
    <property type="protein sequence ID" value="KXS17195.1"/>
    <property type="molecule type" value="Genomic_DNA"/>
</dbReference>
<feature type="region of interest" description="Disordered" evidence="3">
    <location>
        <begin position="126"/>
        <end position="182"/>
    </location>
</feature>
<keyword evidence="1 2" id="KW-0728">SH3 domain</keyword>
<evidence type="ECO:0000313" key="7">
    <source>
        <dbReference type="Proteomes" id="UP000070544"/>
    </source>
</evidence>
<evidence type="ECO:0000256" key="1">
    <source>
        <dbReference type="ARBA" id="ARBA00022443"/>
    </source>
</evidence>
<dbReference type="CDD" id="cd00174">
    <property type="entry name" value="SH3"/>
    <property type="match status" value="1"/>
</dbReference>
<feature type="transmembrane region" description="Helical" evidence="4">
    <location>
        <begin position="6"/>
        <end position="30"/>
    </location>
</feature>
<evidence type="ECO:0000256" key="4">
    <source>
        <dbReference type="SAM" id="Phobius"/>
    </source>
</evidence>
<keyword evidence="7" id="KW-1185">Reference proteome</keyword>
<gene>
    <name evidence="6" type="ORF">M427DRAFT_133638</name>
</gene>
<keyword evidence="4" id="KW-0812">Transmembrane</keyword>
<keyword evidence="4" id="KW-1133">Transmembrane helix</keyword>
<feature type="domain" description="SH3" evidence="5">
    <location>
        <begin position="195"/>
        <end position="259"/>
    </location>
</feature>
<feature type="region of interest" description="Disordered" evidence="3">
    <location>
        <begin position="35"/>
        <end position="84"/>
    </location>
</feature>
<dbReference type="Proteomes" id="UP000070544">
    <property type="component" value="Unassembled WGS sequence"/>
</dbReference>
<dbReference type="InterPro" id="IPR001452">
    <property type="entry name" value="SH3_domain"/>
</dbReference>
<evidence type="ECO:0000256" key="2">
    <source>
        <dbReference type="PROSITE-ProRule" id="PRU00192"/>
    </source>
</evidence>
<sequence>MNNLSTGAVIGLAVGAGVGVLLALAIAILVTRRNRRRARGSGRSKNNGDAGSVGGSGRSLHSGGSRRGGRGIDDQPEASTVASRIRWPISISTVPKKEEAARNLNPSDNTSPPLIPFILPTFLTASRRSQKSSSTHPTSTVSSFHRPPSTEPLAPRSPGGSDATSPIIQGMPSPVPSDVSNPHSIPLSIAPTAATINRPFVAVFVYKAQRPDEFSVTVGDVLTVLEKYPDGWCTARKMDRDGTERLGVVPFGALKALTSLDSDRDRRSSGLPHVPPKA</sequence>
<dbReference type="Pfam" id="PF00018">
    <property type="entry name" value="SH3_1"/>
    <property type="match status" value="1"/>
</dbReference>
<reference evidence="6 7" key="1">
    <citation type="journal article" date="2015" name="Genome Biol. Evol.">
        <title>Phylogenomic analyses indicate that early fungi evolved digesting cell walls of algal ancestors of land plants.</title>
        <authorList>
            <person name="Chang Y."/>
            <person name="Wang S."/>
            <person name="Sekimoto S."/>
            <person name="Aerts A.L."/>
            <person name="Choi C."/>
            <person name="Clum A."/>
            <person name="LaButti K.M."/>
            <person name="Lindquist E.A."/>
            <person name="Yee Ngan C."/>
            <person name="Ohm R.A."/>
            <person name="Salamov A.A."/>
            <person name="Grigoriev I.V."/>
            <person name="Spatafora J.W."/>
            <person name="Berbee M.L."/>
        </authorList>
    </citation>
    <scope>NUCLEOTIDE SEQUENCE [LARGE SCALE GENOMIC DNA]</scope>
    <source>
        <strain evidence="6 7">JEL478</strain>
    </source>
</reference>
<dbReference type="InterPro" id="IPR036028">
    <property type="entry name" value="SH3-like_dom_sf"/>
</dbReference>
<dbReference type="Gene3D" id="2.30.30.40">
    <property type="entry name" value="SH3 Domains"/>
    <property type="match status" value="1"/>
</dbReference>
<protein>
    <recommendedName>
        <fullName evidence="5">SH3 domain-containing protein</fullName>
    </recommendedName>
</protein>
<feature type="compositionally biased region" description="Low complexity" evidence="3">
    <location>
        <begin position="132"/>
        <end position="143"/>
    </location>
</feature>
<organism evidence="6 7">
    <name type="scientific">Gonapodya prolifera (strain JEL478)</name>
    <name type="common">Monoblepharis prolifera</name>
    <dbReference type="NCBI Taxonomy" id="1344416"/>
    <lineage>
        <taxon>Eukaryota</taxon>
        <taxon>Fungi</taxon>
        <taxon>Fungi incertae sedis</taxon>
        <taxon>Chytridiomycota</taxon>
        <taxon>Chytridiomycota incertae sedis</taxon>
        <taxon>Monoblepharidomycetes</taxon>
        <taxon>Monoblepharidales</taxon>
        <taxon>Gonapodyaceae</taxon>
        <taxon>Gonapodya</taxon>
    </lineage>
</organism>
<name>A0A139ALA0_GONPJ</name>
<dbReference type="AlphaFoldDB" id="A0A139ALA0"/>
<accession>A0A139ALA0</accession>
<proteinExistence type="predicted"/>
<dbReference type="SMART" id="SM00326">
    <property type="entry name" value="SH3"/>
    <property type="match status" value="1"/>
</dbReference>
<evidence type="ECO:0000313" key="6">
    <source>
        <dbReference type="EMBL" id="KXS17195.1"/>
    </source>
</evidence>
<evidence type="ECO:0000256" key="3">
    <source>
        <dbReference type="SAM" id="MobiDB-lite"/>
    </source>
</evidence>
<evidence type="ECO:0000259" key="5">
    <source>
        <dbReference type="PROSITE" id="PS50002"/>
    </source>
</evidence>
<dbReference type="OrthoDB" id="2136855at2759"/>
<dbReference type="STRING" id="1344416.A0A139ALA0"/>